<keyword evidence="2" id="KW-1185">Reference proteome</keyword>
<dbReference type="HOGENOM" id="CLU_3097174_0_0_9"/>
<reference evidence="1 2" key="1">
    <citation type="submission" date="2009-01" db="EMBL/GenBank/DDBJ databases">
        <authorList>
            <person name="Fulton L."/>
            <person name="Clifton S."/>
            <person name="Fulton B."/>
            <person name="Xu J."/>
            <person name="Minx P."/>
            <person name="Pepin K.H."/>
            <person name="Johnson M."/>
            <person name="Bhonagiri V."/>
            <person name="Nash W.E."/>
            <person name="Mardis E.R."/>
            <person name="Wilson R.K."/>
        </authorList>
    </citation>
    <scope>NUCLEOTIDE SEQUENCE [LARGE SCALE GENOMIC DNA]</scope>
    <source>
        <strain evidence="1 2">DSM 15981</strain>
    </source>
</reference>
<proteinExistence type="predicted"/>
<comment type="caution">
    <text evidence="1">The sequence shown here is derived from an EMBL/GenBank/DDBJ whole genome shotgun (WGS) entry which is preliminary data.</text>
</comment>
<dbReference type="EMBL" id="ACCJ01000248">
    <property type="protein sequence ID" value="EEG54653.1"/>
    <property type="molecule type" value="Genomic_DNA"/>
</dbReference>
<evidence type="ECO:0000313" key="1">
    <source>
        <dbReference type="EMBL" id="EEG54653.1"/>
    </source>
</evidence>
<protein>
    <submittedName>
        <fullName evidence="1">Uncharacterized protein</fullName>
    </submittedName>
</protein>
<organism evidence="1 2">
    <name type="scientific">[Clostridium] asparagiforme DSM 15981</name>
    <dbReference type="NCBI Taxonomy" id="518636"/>
    <lineage>
        <taxon>Bacteria</taxon>
        <taxon>Bacillati</taxon>
        <taxon>Bacillota</taxon>
        <taxon>Clostridia</taxon>
        <taxon>Lachnospirales</taxon>
        <taxon>Lachnospiraceae</taxon>
        <taxon>Enterocloster</taxon>
    </lineage>
</organism>
<reference evidence="1 2" key="2">
    <citation type="submission" date="2009-02" db="EMBL/GenBank/DDBJ databases">
        <title>Draft genome sequence of Clostridium asparagiforme (DSM 15981).</title>
        <authorList>
            <person name="Sudarsanam P."/>
            <person name="Ley R."/>
            <person name="Guruge J."/>
            <person name="Turnbaugh P.J."/>
            <person name="Mahowald M."/>
            <person name="Liep D."/>
            <person name="Gordon J."/>
        </authorList>
    </citation>
    <scope>NUCLEOTIDE SEQUENCE [LARGE SCALE GENOMIC DNA]</scope>
    <source>
        <strain evidence="1 2">DSM 15981</strain>
    </source>
</reference>
<dbReference type="AlphaFoldDB" id="C0D202"/>
<dbReference type="Proteomes" id="UP000004756">
    <property type="component" value="Unassembled WGS sequence"/>
</dbReference>
<evidence type="ECO:0000313" key="2">
    <source>
        <dbReference type="Proteomes" id="UP000004756"/>
    </source>
</evidence>
<name>C0D202_9FIRM</name>
<gene>
    <name evidence="1" type="ORF">CLOSTASPAR_03291</name>
</gene>
<sequence length="51" mass="5905">MNIHSGLSFRRFPAIRSGFAEISFVFVEWDAGGASRRLYCGQKRENVRKKK</sequence>
<accession>C0D202</accession>